<gene>
    <name evidence="1" type="ORF">Pint_03008</name>
</gene>
<protein>
    <submittedName>
        <fullName evidence="1">Uncharacterized protein</fullName>
    </submittedName>
</protein>
<name>A0ACC0ZPX1_9ROSI</name>
<keyword evidence="2" id="KW-1185">Reference proteome</keyword>
<dbReference type="Proteomes" id="UP001163603">
    <property type="component" value="Chromosome 1"/>
</dbReference>
<reference evidence="2" key="1">
    <citation type="journal article" date="2023" name="G3 (Bethesda)">
        <title>Genome assembly and association tests identify interacting loci associated with vigor, precocity, and sex in interspecific pistachio rootstocks.</title>
        <authorList>
            <person name="Palmer W."/>
            <person name="Jacygrad E."/>
            <person name="Sagayaradj S."/>
            <person name="Cavanaugh K."/>
            <person name="Han R."/>
            <person name="Bertier L."/>
            <person name="Beede B."/>
            <person name="Kafkas S."/>
            <person name="Golino D."/>
            <person name="Preece J."/>
            <person name="Michelmore R."/>
        </authorList>
    </citation>
    <scope>NUCLEOTIDE SEQUENCE [LARGE SCALE GENOMIC DNA]</scope>
</reference>
<organism evidence="1 2">
    <name type="scientific">Pistacia integerrima</name>
    <dbReference type="NCBI Taxonomy" id="434235"/>
    <lineage>
        <taxon>Eukaryota</taxon>
        <taxon>Viridiplantae</taxon>
        <taxon>Streptophyta</taxon>
        <taxon>Embryophyta</taxon>
        <taxon>Tracheophyta</taxon>
        <taxon>Spermatophyta</taxon>
        <taxon>Magnoliopsida</taxon>
        <taxon>eudicotyledons</taxon>
        <taxon>Gunneridae</taxon>
        <taxon>Pentapetalae</taxon>
        <taxon>rosids</taxon>
        <taxon>malvids</taxon>
        <taxon>Sapindales</taxon>
        <taxon>Anacardiaceae</taxon>
        <taxon>Pistacia</taxon>
    </lineage>
</organism>
<dbReference type="EMBL" id="CM047736">
    <property type="protein sequence ID" value="KAJ0054077.1"/>
    <property type="molecule type" value="Genomic_DNA"/>
</dbReference>
<evidence type="ECO:0000313" key="1">
    <source>
        <dbReference type="EMBL" id="KAJ0054077.1"/>
    </source>
</evidence>
<accession>A0ACC0ZPX1</accession>
<evidence type="ECO:0000313" key="2">
    <source>
        <dbReference type="Proteomes" id="UP001163603"/>
    </source>
</evidence>
<proteinExistence type="predicted"/>
<comment type="caution">
    <text evidence="1">The sequence shown here is derived from an EMBL/GenBank/DDBJ whole genome shotgun (WGS) entry which is preliminary data.</text>
</comment>
<sequence>MATSPFFFLIMFSLSAFAFASHTALSNALEILSNSGYLSMALTLQFTSKTLNLDSKIITIFAPSDLAFVQSGRLSLLQLQYHISPAQIFQDTLKTLPFGSRIPTLLLNHSLIVTTSDYNAPFSINGISIDESPVYDEGFLVIYGMDAFFDTSFNITTSTSFSAPMVNNNSSQSELKHYGFDVDEFGKASDWLRSRGYTTMATFLGVQLSGFRDHTRLTIFAPLDEAIEAYVRNITDYLVIFRRHVVPRLLTWQDLVRLSDGTMLQTFSGGFVINLTWSGDVLALNGVPVVVLPDIYTSNWLVLHGLNRLLMPPVNQKIIGDSFSELFAEDYHNQPEYK</sequence>